<dbReference type="PROSITE" id="PS50977">
    <property type="entry name" value="HTH_TETR_2"/>
    <property type="match status" value="1"/>
</dbReference>
<feature type="domain" description="HTH tetR-type" evidence="5">
    <location>
        <begin position="17"/>
        <end position="77"/>
    </location>
</feature>
<dbReference type="PRINTS" id="PR00455">
    <property type="entry name" value="HTHTETR"/>
</dbReference>
<dbReference type="InterPro" id="IPR036271">
    <property type="entry name" value="Tet_transcr_reg_TetR-rel_C_sf"/>
</dbReference>
<evidence type="ECO:0000256" key="3">
    <source>
        <dbReference type="ARBA" id="ARBA00023163"/>
    </source>
</evidence>
<dbReference type="InterPro" id="IPR009057">
    <property type="entry name" value="Homeodomain-like_sf"/>
</dbReference>
<sequence>MFTTLDNLAGPGPQPDQDARTRVLECAYRLFYRHGLRATGIDRIIAESGVAKASFYRHFPTKQALVEAYLDLRHARWMGWMESRLSAAPDARAWLAALPDALDDWFRAPGFRGCAFINGHAEAGTEAPAMTVTHKRELAARIARACAEAGLAPPDEVAADLLLATEGAIVRAQMEGADAARGPLLRAFARVLAGPERAAA</sequence>
<evidence type="ECO:0000256" key="1">
    <source>
        <dbReference type="ARBA" id="ARBA00023015"/>
    </source>
</evidence>
<dbReference type="SUPFAM" id="SSF48498">
    <property type="entry name" value="Tetracyclin repressor-like, C-terminal domain"/>
    <property type="match status" value="1"/>
</dbReference>
<feature type="DNA-binding region" description="H-T-H motif" evidence="4">
    <location>
        <begin position="40"/>
        <end position="59"/>
    </location>
</feature>
<dbReference type="OrthoDB" id="116240at2"/>
<dbReference type="STRING" id="1000565.METUNv1_00309"/>
<dbReference type="Gene3D" id="1.10.357.10">
    <property type="entry name" value="Tetracycline Repressor, domain 2"/>
    <property type="match status" value="1"/>
</dbReference>
<dbReference type="eggNOG" id="COG1309">
    <property type="taxonomic scope" value="Bacteria"/>
</dbReference>
<keyword evidence="1" id="KW-0805">Transcription regulation</keyword>
<dbReference type="GO" id="GO:0003677">
    <property type="term" value="F:DNA binding"/>
    <property type="evidence" value="ECO:0007669"/>
    <property type="project" value="UniProtKB-UniRule"/>
</dbReference>
<evidence type="ECO:0000313" key="6">
    <source>
        <dbReference type="EMBL" id="EGK73138.1"/>
    </source>
</evidence>
<dbReference type="PANTHER" id="PTHR47506:SF1">
    <property type="entry name" value="HTH-TYPE TRANSCRIPTIONAL REGULATOR YJDC"/>
    <property type="match status" value="1"/>
</dbReference>
<dbReference type="PANTHER" id="PTHR47506">
    <property type="entry name" value="TRANSCRIPTIONAL REGULATORY PROTEIN"/>
    <property type="match status" value="1"/>
</dbReference>
<organism evidence="6 7">
    <name type="scientific">Methyloversatilis universalis (strain ATCC BAA-1314 / DSM 25237 / JCM 13912 / CCUG 52030 / FAM5)</name>
    <dbReference type="NCBI Taxonomy" id="1000565"/>
    <lineage>
        <taxon>Bacteria</taxon>
        <taxon>Pseudomonadati</taxon>
        <taxon>Pseudomonadota</taxon>
        <taxon>Betaproteobacteria</taxon>
        <taxon>Nitrosomonadales</taxon>
        <taxon>Sterolibacteriaceae</taxon>
        <taxon>Methyloversatilis</taxon>
    </lineage>
</organism>
<name>F5R7Y5_METUF</name>
<keyword evidence="3" id="KW-0804">Transcription</keyword>
<evidence type="ECO:0000256" key="4">
    <source>
        <dbReference type="PROSITE-ProRule" id="PRU00335"/>
    </source>
</evidence>
<proteinExistence type="predicted"/>
<keyword evidence="7" id="KW-1185">Reference proteome</keyword>
<keyword evidence="2 4" id="KW-0238">DNA-binding</keyword>
<dbReference type="SUPFAM" id="SSF46689">
    <property type="entry name" value="Homeodomain-like"/>
    <property type="match status" value="1"/>
</dbReference>
<dbReference type="Proteomes" id="UP000005019">
    <property type="component" value="Unassembled WGS sequence"/>
</dbReference>
<protein>
    <submittedName>
        <fullName evidence="6">Transcriptional regulator, TetR/AcrR-family</fullName>
    </submittedName>
</protein>
<evidence type="ECO:0000259" key="5">
    <source>
        <dbReference type="PROSITE" id="PS50977"/>
    </source>
</evidence>
<comment type="caution">
    <text evidence="6">The sequence shown here is derived from an EMBL/GenBank/DDBJ whole genome shotgun (WGS) entry which is preliminary data.</text>
</comment>
<dbReference type="InterPro" id="IPR001647">
    <property type="entry name" value="HTH_TetR"/>
</dbReference>
<gene>
    <name evidence="6" type="ORF">METUNv1_00309</name>
</gene>
<dbReference type="AlphaFoldDB" id="F5R7Y5"/>
<dbReference type="EMBL" id="AFHG01000029">
    <property type="protein sequence ID" value="EGK73138.1"/>
    <property type="molecule type" value="Genomic_DNA"/>
</dbReference>
<dbReference type="RefSeq" id="WP_008058146.1">
    <property type="nucleotide sequence ID" value="NZ_AFHG01000029.1"/>
</dbReference>
<evidence type="ECO:0000256" key="2">
    <source>
        <dbReference type="ARBA" id="ARBA00023125"/>
    </source>
</evidence>
<reference evidence="6 7" key="1">
    <citation type="journal article" date="2011" name="J. Bacteriol.">
        <title>Genome sequence of Methyloversatilis universalis FAM5T, a methylotrophic representative of the order Rhodocyclales.</title>
        <authorList>
            <person name="Kittichotirat W."/>
            <person name="Good N.M."/>
            <person name="Hall R."/>
            <person name="Bringel F."/>
            <person name="Lajus A."/>
            <person name="Medigue C."/>
            <person name="Smalley N.E."/>
            <person name="Beck D."/>
            <person name="Bumgarner R."/>
            <person name="Vuilleumier S."/>
            <person name="Kalyuzhnaya M.G."/>
        </authorList>
    </citation>
    <scope>NUCLEOTIDE SEQUENCE [LARGE SCALE GENOMIC DNA]</scope>
    <source>
        <strain evidence="7">ATCC BAA-1314 / JCM 13912 / FAM5</strain>
    </source>
</reference>
<dbReference type="Pfam" id="PF00440">
    <property type="entry name" value="TetR_N"/>
    <property type="match status" value="1"/>
</dbReference>
<accession>F5R7Y5</accession>
<evidence type="ECO:0000313" key="7">
    <source>
        <dbReference type="Proteomes" id="UP000005019"/>
    </source>
</evidence>